<organism evidence="1 2">
    <name type="scientific">Rhizobium terricola</name>
    <dbReference type="NCBI Taxonomy" id="2728849"/>
    <lineage>
        <taxon>Bacteria</taxon>
        <taxon>Pseudomonadati</taxon>
        <taxon>Pseudomonadota</taxon>
        <taxon>Alphaproteobacteria</taxon>
        <taxon>Hyphomicrobiales</taxon>
        <taxon>Rhizobiaceae</taxon>
        <taxon>Rhizobium/Agrobacterium group</taxon>
        <taxon>Rhizobium</taxon>
    </lineage>
</organism>
<evidence type="ECO:0000313" key="2">
    <source>
        <dbReference type="Proteomes" id="UP000541470"/>
    </source>
</evidence>
<dbReference type="EMBL" id="JABBGK010000003">
    <property type="protein sequence ID" value="NML75924.1"/>
    <property type="molecule type" value="Genomic_DNA"/>
</dbReference>
<accession>A0A7Y0AYN6</accession>
<gene>
    <name evidence="1" type="ORF">HHL25_17470</name>
</gene>
<dbReference type="RefSeq" id="WP_169593937.1">
    <property type="nucleotide sequence ID" value="NZ_JABBGK010000003.1"/>
</dbReference>
<proteinExistence type="predicted"/>
<sequence>MKTPGKKVRLGQPVKQVTVDASLLPKTINRKPATDTGATAKVNIVAPVHPAVSATRQKIKQQALKTTISRVGAAIEAGSLPAAEAKRLLIARTAKSLGSVEAAEKWYRGHHLAELGGRTPAQMVRAGELKTLLEHLSKEAADKA</sequence>
<protein>
    <recommendedName>
        <fullName evidence="3">Antitoxin Xre/MbcA/ParS-like toxin-binding domain-containing protein</fullName>
    </recommendedName>
</protein>
<comment type="caution">
    <text evidence="1">The sequence shown here is derived from an EMBL/GenBank/DDBJ whole genome shotgun (WGS) entry which is preliminary data.</text>
</comment>
<evidence type="ECO:0000313" key="1">
    <source>
        <dbReference type="EMBL" id="NML75924.1"/>
    </source>
</evidence>
<name>A0A7Y0AYN6_9HYPH</name>
<evidence type="ECO:0008006" key="3">
    <source>
        <dbReference type="Google" id="ProtNLM"/>
    </source>
</evidence>
<dbReference type="AlphaFoldDB" id="A0A7Y0AYN6"/>
<reference evidence="1 2" key="1">
    <citation type="submission" date="2020-04" db="EMBL/GenBank/DDBJ databases">
        <title>Rhizobium sp. S-51 isolated from soil.</title>
        <authorList>
            <person name="Dahal R.H."/>
        </authorList>
    </citation>
    <scope>NUCLEOTIDE SEQUENCE [LARGE SCALE GENOMIC DNA]</scope>
    <source>
        <strain evidence="1 2">S-51</strain>
    </source>
</reference>
<keyword evidence="2" id="KW-1185">Reference proteome</keyword>
<dbReference type="Proteomes" id="UP000541470">
    <property type="component" value="Unassembled WGS sequence"/>
</dbReference>